<dbReference type="Pfam" id="PF13546">
    <property type="entry name" value="DDE_5"/>
    <property type="match status" value="1"/>
</dbReference>
<proteinExistence type="predicted"/>
<dbReference type="InterPro" id="IPR012337">
    <property type="entry name" value="RNaseH-like_sf"/>
</dbReference>
<evidence type="ECO:0000313" key="3">
    <source>
        <dbReference type="Proteomes" id="UP000830167"/>
    </source>
</evidence>
<dbReference type="PANTHER" id="PTHR33627">
    <property type="entry name" value="TRANSPOSASE"/>
    <property type="match status" value="1"/>
</dbReference>
<evidence type="ECO:0000313" key="2">
    <source>
        <dbReference type="EMBL" id="UOF92322.1"/>
    </source>
</evidence>
<gene>
    <name evidence="2" type="ORF">LSG31_09235</name>
</gene>
<name>A0ABY4CP99_9BACL</name>
<dbReference type="InterPro" id="IPR025639">
    <property type="entry name" value="DruA"/>
</dbReference>
<keyword evidence="3" id="KW-1185">Reference proteome</keyword>
<dbReference type="SUPFAM" id="SSF53098">
    <property type="entry name" value="Ribonuclease H-like"/>
    <property type="match status" value="1"/>
</dbReference>
<protein>
    <submittedName>
        <fullName evidence="2">IS701 family transposase</fullName>
    </submittedName>
</protein>
<dbReference type="Proteomes" id="UP000830167">
    <property type="component" value="Chromosome"/>
</dbReference>
<dbReference type="RefSeq" id="WP_347438998.1">
    <property type="nucleotide sequence ID" value="NZ_CP089291.1"/>
</dbReference>
<dbReference type="Pfam" id="PF14236">
    <property type="entry name" value="DruA"/>
    <property type="match status" value="1"/>
</dbReference>
<evidence type="ECO:0000259" key="1">
    <source>
        <dbReference type="Pfam" id="PF13546"/>
    </source>
</evidence>
<dbReference type="EMBL" id="CP089291">
    <property type="protein sequence ID" value="UOF92322.1"/>
    <property type="molecule type" value="Genomic_DNA"/>
</dbReference>
<organism evidence="2 3">
    <name type="scientific">Fodinisporobacter ferrooxydans</name>
    <dbReference type="NCBI Taxonomy" id="2901836"/>
    <lineage>
        <taxon>Bacteria</taxon>
        <taxon>Bacillati</taxon>
        <taxon>Bacillota</taxon>
        <taxon>Bacilli</taxon>
        <taxon>Bacillales</taxon>
        <taxon>Alicyclobacillaceae</taxon>
        <taxon>Fodinisporobacter</taxon>
    </lineage>
</organism>
<accession>A0ABY4CP99</accession>
<dbReference type="NCBIfam" id="NF033540">
    <property type="entry name" value="transpos_IS701"/>
    <property type="match status" value="1"/>
</dbReference>
<dbReference type="InterPro" id="IPR039365">
    <property type="entry name" value="IS701-like"/>
</dbReference>
<dbReference type="PANTHER" id="PTHR33627:SF1">
    <property type="entry name" value="TRANSPOSASE"/>
    <property type="match status" value="1"/>
</dbReference>
<reference evidence="2" key="1">
    <citation type="submission" date="2021-12" db="EMBL/GenBank/DDBJ databases">
        <title>Alicyclobacillaceae gen. nov., sp. nov., isolated from chalcocite enrichment system.</title>
        <authorList>
            <person name="Jiang Z."/>
        </authorList>
    </citation>
    <scope>NUCLEOTIDE SEQUENCE</scope>
    <source>
        <strain evidence="2">MYW30-H2</strain>
    </source>
</reference>
<feature type="domain" description="Transposase IS701-like DDE" evidence="1">
    <location>
        <begin position="255"/>
        <end position="521"/>
    </location>
</feature>
<dbReference type="InterPro" id="IPR038721">
    <property type="entry name" value="IS701-like_DDE_dom"/>
</dbReference>
<sequence length="690" mass="79623">MYDYWTNQQPIVGKLRDFQPLSFVLVNGTEDESVWNHMVRTWHYLGYDKMIGPRIKYLVLFKDMPIAAISFHRASLKIGVRDSYLGWGETGRLNLLNHIVNNNRFLILPWIRIKNLASHILSQSLRLLQCDWPRIYGDQPYAVETFVDFTCYQGTCYKAANWRYLGETRGFGKVGKTFVYHGNRKGVFFYLINRKLLQLISQYPLRPNPNLERVRVWDMMLSTPDWSPDLFTEAGLNEQSVADLGSALSEYLNRYSSCFSRSDQQQNGETYIKGLLSDLDRKSIEPIALRYEDEKVVRTLQLFLKDAPWDDQQMKRTYQSRVCTIANDPNGMITIDGSDFGKKGTKSAGVWRQYCGSKGKVENCQAGVFIGYSGIGGYGLLDARLYLPEAWFDGERKAYWSSCGIPETTEFRTKPQLALEMIQESVKHHAFQFKWIGCDGAFGCDAEFRKGLPESVLFFADIHSNQRVFRERPNWALPERKGRGKPPTKLVPSVPAVPVSSLAQDESLPWEEIVLMEGSKGPVRTLVKYCRVIELQDGKDGEELWLYIRKYEDGRIKYAVCNAPEDIDVRELHHAATLRWPIEQSFQECKSFLGMAHYETRSYIGWHRHMLLVMVAHLFVLEVRKQFQKKNENGDSHSILTMRQALILIIAALTQDPSAIRKAVRDVAYYQKSNAKAYRSHRKKRHKSTA</sequence>